<dbReference type="Pfam" id="PF02517">
    <property type="entry name" value="Rce1-like"/>
    <property type="match status" value="1"/>
</dbReference>
<reference evidence="4" key="1">
    <citation type="submission" date="2020-05" db="EMBL/GenBank/DDBJ databases">
        <authorList>
            <person name="Chiriac C."/>
            <person name="Salcher M."/>
            <person name="Ghai R."/>
            <person name="Kavagutti S V."/>
        </authorList>
    </citation>
    <scope>NUCLEOTIDE SEQUENCE</scope>
</reference>
<feature type="transmembrane region" description="Helical" evidence="2">
    <location>
        <begin position="130"/>
        <end position="154"/>
    </location>
</feature>
<dbReference type="GO" id="GO:0080120">
    <property type="term" value="P:CAAX-box protein maturation"/>
    <property type="evidence" value="ECO:0007669"/>
    <property type="project" value="UniProtKB-ARBA"/>
</dbReference>
<dbReference type="AlphaFoldDB" id="A0A6J6S354"/>
<keyword evidence="2" id="KW-1133">Transmembrane helix</keyword>
<keyword evidence="2" id="KW-0472">Membrane</keyword>
<dbReference type="EMBL" id="CAEZYQ010000002">
    <property type="protein sequence ID" value="CAB4729128.1"/>
    <property type="molecule type" value="Genomic_DNA"/>
</dbReference>
<name>A0A6J6S354_9ZZZZ</name>
<sequence length="363" mass="37473">MSAPQQTPVGPAEPAGPGTPAGLPFHLLLTAGRPSRWWALLGIVMVGVIFLVAQTVAAVVLAAGLVLGGLSMDEALDRLSGQSEITPSFLALVNIGWASAIPAVLLTVWLVHGLHPGWASSVVRRLRWGWLLTCLGLSVVALVATLVVSALVPAEAGAELGGGLNEWTSTTRDFLLVVLVLTPLQAAGEEYAFRGYLTQAVGTVLASRIVVVVVPAVLFALAHGAQDPPVFVDRLAFGLVAGFLVVATGGLEAAIAMHVLNNLLAFGLTLAFGDMASALDPTGGSWWSLPVTLTQSLVYLGVVLWVARRRGIAVLGHPLPLGRQQPPQGPPPGPGRGWQGPPGPPYGHGPGPGPELVGPDPRV</sequence>
<gene>
    <name evidence="4" type="ORF">UFOPK2761_00367</name>
</gene>
<dbReference type="GO" id="GO:0004175">
    <property type="term" value="F:endopeptidase activity"/>
    <property type="evidence" value="ECO:0007669"/>
    <property type="project" value="UniProtKB-ARBA"/>
</dbReference>
<feature type="transmembrane region" description="Helical" evidence="2">
    <location>
        <begin position="235"/>
        <end position="255"/>
    </location>
</feature>
<evidence type="ECO:0000256" key="1">
    <source>
        <dbReference type="SAM" id="MobiDB-lite"/>
    </source>
</evidence>
<dbReference type="InterPro" id="IPR052710">
    <property type="entry name" value="CAAX_protease"/>
</dbReference>
<evidence type="ECO:0000256" key="2">
    <source>
        <dbReference type="SAM" id="Phobius"/>
    </source>
</evidence>
<evidence type="ECO:0000313" key="4">
    <source>
        <dbReference type="EMBL" id="CAB4729128.1"/>
    </source>
</evidence>
<feature type="region of interest" description="Disordered" evidence="1">
    <location>
        <begin position="318"/>
        <end position="363"/>
    </location>
</feature>
<organism evidence="4">
    <name type="scientific">freshwater metagenome</name>
    <dbReference type="NCBI Taxonomy" id="449393"/>
    <lineage>
        <taxon>unclassified sequences</taxon>
        <taxon>metagenomes</taxon>
        <taxon>ecological metagenomes</taxon>
    </lineage>
</organism>
<feature type="compositionally biased region" description="Pro residues" evidence="1">
    <location>
        <begin position="341"/>
        <end position="353"/>
    </location>
</feature>
<dbReference type="PANTHER" id="PTHR36435:SF1">
    <property type="entry name" value="CAAX AMINO TERMINAL PROTEASE FAMILY PROTEIN"/>
    <property type="match status" value="1"/>
</dbReference>
<dbReference type="InterPro" id="IPR003675">
    <property type="entry name" value="Rce1/LyrA-like_dom"/>
</dbReference>
<evidence type="ECO:0000259" key="3">
    <source>
        <dbReference type="Pfam" id="PF02517"/>
    </source>
</evidence>
<proteinExistence type="predicted"/>
<dbReference type="PANTHER" id="PTHR36435">
    <property type="entry name" value="SLR1288 PROTEIN"/>
    <property type="match status" value="1"/>
</dbReference>
<feature type="transmembrane region" description="Helical" evidence="2">
    <location>
        <begin position="285"/>
        <end position="307"/>
    </location>
</feature>
<feature type="transmembrane region" description="Helical" evidence="2">
    <location>
        <begin position="205"/>
        <end position="223"/>
    </location>
</feature>
<feature type="transmembrane region" description="Helical" evidence="2">
    <location>
        <begin position="88"/>
        <end position="110"/>
    </location>
</feature>
<feature type="domain" description="CAAX prenyl protease 2/Lysostaphin resistance protein A-like" evidence="3">
    <location>
        <begin position="173"/>
        <end position="264"/>
    </location>
</feature>
<accession>A0A6J6S354</accession>
<keyword evidence="2" id="KW-0812">Transmembrane</keyword>
<feature type="transmembrane region" description="Helical" evidence="2">
    <location>
        <begin position="37"/>
        <end position="68"/>
    </location>
</feature>
<protein>
    <submittedName>
        <fullName evidence="4">Unannotated protein</fullName>
    </submittedName>
</protein>